<evidence type="ECO:0000313" key="2">
    <source>
        <dbReference type="Proteomes" id="UP001328107"/>
    </source>
</evidence>
<name>A0AAN5I9Q2_9BILA</name>
<comment type="caution">
    <text evidence="1">The sequence shown here is derived from an EMBL/GenBank/DDBJ whole genome shotgun (WGS) entry which is preliminary data.</text>
</comment>
<dbReference type="Proteomes" id="UP001328107">
    <property type="component" value="Unassembled WGS sequence"/>
</dbReference>
<reference evidence="2" key="1">
    <citation type="submission" date="2022-10" db="EMBL/GenBank/DDBJ databases">
        <title>Genome assembly of Pristionchus species.</title>
        <authorList>
            <person name="Yoshida K."/>
            <person name="Sommer R.J."/>
        </authorList>
    </citation>
    <scope>NUCLEOTIDE SEQUENCE [LARGE SCALE GENOMIC DNA]</scope>
    <source>
        <strain evidence="2">RS5460</strain>
    </source>
</reference>
<proteinExistence type="predicted"/>
<evidence type="ECO:0000313" key="1">
    <source>
        <dbReference type="EMBL" id="GMR56654.1"/>
    </source>
</evidence>
<organism evidence="1 2">
    <name type="scientific">Pristionchus mayeri</name>
    <dbReference type="NCBI Taxonomy" id="1317129"/>
    <lineage>
        <taxon>Eukaryota</taxon>
        <taxon>Metazoa</taxon>
        <taxon>Ecdysozoa</taxon>
        <taxon>Nematoda</taxon>
        <taxon>Chromadorea</taxon>
        <taxon>Rhabditida</taxon>
        <taxon>Rhabditina</taxon>
        <taxon>Diplogasteromorpha</taxon>
        <taxon>Diplogasteroidea</taxon>
        <taxon>Neodiplogasteridae</taxon>
        <taxon>Pristionchus</taxon>
    </lineage>
</organism>
<feature type="non-terminal residue" evidence="1">
    <location>
        <position position="91"/>
    </location>
</feature>
<feature type="non-terminal residue" evidence="1">
    <location>
        <position position="1"/>
    </location>
</feature>
<accession>A0AAN5I9Q2</accession>
<sequence length="91" mass="10105">FVVCSGLVHILQLHLLLLSDPGKELGKSRLERVLVATLASSDAVDNFAVLAESLCLCLLLFVVNFVDNLVQFLGHFGRGRTRLVHRLHLAW</sequence>
<gene>
    <name evidence="1" type="ORF">PMAYCL1PPCAC_26849</name>
</gene>
<dbReference type="EMBL" id="BTRK01000006">
    <property type="protein sequence ID" value="GMR56654.1"/>
    <property type="molecule type" value="Genomic_DNA"/>
</dbReference>
<dbReference type="AlphaFoldDB" id="A0AAN5I9Q2"/>
<keyword evidence="2" id="KW-1185">Reference proteome</keyword>
<protein>
    <submittedName>
        <fullName evidence="1">Uncharacterized protein</fullName>
    </submittedName>
</protein>